<dbReference type="PANTHER" id="PTHR47505:SF1">
    <property type="entry name" value="DNA UTILIZATION PROTEIN YHGH"/>
    <property type="match status" value="1"/>
</dbReference>
<dbReference type="AlphaFoldDB" id="A0A517YUA4"/>
<sequence length="182" mass="20512">MIRLGPYKAPLDRRIKSLKFHHVWKWADYLGKQLATALPQPHVGHAIYITAVPLHRNRRLKRGYNQSELIAKRIAKQRQFKYHTLLKRTKDTLPQSSLPPSKRDANVTGAFSIIHPNLNLENAHVIIIDDVKTSGSTLKQCAKLLRKANALTITAAVIAVASPSDHQPTDDHDADIYQTIHA</sequence>
<accession>A0A517YUA4</accession>
<comment type="similarity">
    <text evidence="1">Belongs to the ComF/GntX family.</text>
</comment>
<dbReference type="Proteomes" id="UP000317369">
    <property type="component" value="Chromosome"/>
</dbReference>
<dbReference type="Pfam" id="PF00156">
    <property type="entry name" value="Pribosyltran"/>
    <property type="match status" value="1"/>
</dbReference>
<dbReference type="CDD" id="cd06223">
    <property type="entry name" value="PRTases_typeI"/>
    <property type="match status" value="1"/>
</dbReference>
<dbReference type="PANTHER" id="PTHR47505">
    <property type="entry name" value="DNA UTILIZATION PROTEIN YHGH"/>
    <property type="match status" value="1"/>
</dbReference>
<dbReference type="InterPro" id="IPR029057">
    <property type="entry name" value="PRTase-like"/>
</dbReference>
<organism evidence="3 4">
    <name type="scientific">Poriferisphaera corsica</name>
    <dbReference type="NCBI Taxonomy" id="2528020"/>
    <lineage>
        <taxon>Bacteria</taxon>
        <taxon>Pseudomonadati</taxon>
        <taxon>Planctomycetota</taxon>
        <taxon>Phycisphaerae</taxon>
        <taxon>Phycisphaerales</taxon>
        <taxon>Phycisphaeraceae</taxon>
        <taxon>Poriferisphaera</taxon>
    </lineage>
</organism>
<gene>
    <name evidence="3" type="ORF">KS4_18820</name>
</gene>
<evidence type="ECO:0000259" key="2">
    <source>
        <dbReference type="Pfam" id="PF00156"/>
    </source>
</evidence>
<dbReference type="EMBL" id="CP036425">
    <property type="protein sequence ID" value="QDU33824.1"/>
    <property type="molecule type" value="Genomic_DNA"/>
</dbReference>
<dbReference type="SUPFAM" id="SSF53271">
    <property type="entry name" value="PRTase-like"/>
    <property type="match status" value="1"/>
</dbReference>
<keyword evidence="4" id="KW-1185">Reference proteome</keyword>
<protein>
    <submittedName>
        <fullName evidence="3">DNA utilization protein GntX</fullName>
    </submittedName>
</protein>
<name>A0A517YUA4_9BACT</name>
<dbReference type="InterPro" id="IPR000836">
    <property type="entry name" value="PRTase_dom"/>
</dbReference>
<reference evidence="3 4" key="1">
    <citation type="submission" date="2019-02" db="EMBL/GenBank/DDBJ databases">
        <title>Deep-cultivation of Planctomycetes and their phenomic and genomic characterization uncovers novel biology.</title>
        <authorList>
            <person name="Wiegand S."/>
            <person name="Jogler M."/>
            <person name="Boedeker C."/>
            <person name="Pinto D."/>
            <person name="Vollmers J."/>
            <person name="Rivas-Marin E."/>
            <person name="Kohn T."/>
            <person name="Peeters S.H."/>
            <person name="Heuer A."/>
            <person name="Rast P."/>
            <person name="Oberbeckmann S."/>
            <person name="Bunk B."/>
            <person name="Jeske O."/>
            <person name="Meyerdierks A."/>
            <person name="Storesund J.E."/>
            <person name="Kallscheuer N."/>
            <person name="Luecker S."/>
            <person name="Lage O.M."/>
            <person name="Pohl T."/>
            <person name="Merkel B.J."/>
            <person name="Hornburger P."/>
            <person name="Mueller R.-W."/>
            <person name="Bruemmer F."/>
            <person name="Labrenz M."/>
            <person name="Spormann A.M."/>
            <person name="Op den Camp H."/>
            <person name="Overmann J."/>
            <person name="Amann R."/>
            <person name="Jetten M.S.M."/>
            <person name="Mascher T."/>
            <person name="Medema M.H."/>
            <person name="Devos D.P."/>
            <person name="Kaster A.-K."/>
            <person name="Ovreas L."/>
            <person name="Rohde M."/>
            <person name="Galperin M.Y."/>
            <person name="Jogler C."/>
        </authorList>
    </citation>
    <scope>NUCLEOTIDE SEQUENCE [LARGE SCALE GENOMIC DNA]</scope>
    <source>
        <strain evidence="3 4">KS4</strain>
    </source>
</reference>
<evidence type="ECO:0000256" key="1">
    <source>
        <dbReference type="ARBA" id="ARBA00008007"/>
    </source>
</evidence>
<feature type="domain" description="Phosphoribosyltransferase" evidence="2">
    <location>
        <begin position="104"/>
        <end position="174"/>
    </location>
</feature>
<evidence type="ECO:0000313" key="4">
    <source>
        <dbReference type="Proteomes" id="UP000317369"/>
    </source>
</evidence>
<proteinExistence type="inferred from homology"/>
<evidence type="ECO:0000313" key="3">
    <source>
        <dbReference type="EMBL" id="QDU33824.1"/>
    </source>
</evidence>
<dbReference type="RefSeq" id="WP_200761107.1">
    <property type="nucleotide sequence ID" value="NZ_CP036425.1"/>
</dbReference>
<dbReference type="KEGG" id="pcor:KS4_18820"/>
<dbReference type="InterPro" id="IPR051910">
    <property type="entry name" value="ComF/GntX_DNA_util-trans"/>
</dbReference>
<dbReference type="Gene3D" id="3.40.50.2020">
    <property type="match status" value="1"/>
</dbReference>